<organism evidence="1 2">
    <name type="scientific">Pseudoduganella dura</name>
    <dbReference type="NCBI Taxonomy" id="321982"/>
    <lineage>
        <taxon>Bacteria</taxon>
        <taxon>Pseudomonadati</taxon>
        <taxon>Pseudomonadota</taxon>
        <taxon>Betaproteobacteria</taxon>
        <taxon>Burkholderiales</taxon>
        <taxon>Oxalobacteraceae</taxon>
        <taxon>Telluria group</taxon>
        <taxon>Pseudoduganella</taxon>
    </lineage>
</organism>
<evidence type="ECO:0000313" key="2">
    <source>
        <dbReference type="Proteomes" id="UP000431684"/>
    </source>
</evidence>
<dbReference type="EMBL" id="WNWM01000002">
    <property type="protein sequence ID" value="MUI14351.1"/>
    <property type="molecule type" value="Genomic_DNA"/>
</dbReference>
<sequence>MKSQGTLLLLLIAGGSLIYSASRQPRYDMPHTRTQTEHPDSSMRMAKAGYAAQHDIALPRFTADSMARRVDRLMAKALDDVASGQDVIRFVCKRPAEVGPVPSLDAVDAWLRATPDSHADPYLLDNLHRAAQQGNWLAKVQVFLALNGQRAPDDTTAFRTITLMEWMQEHRIGALYAAVGETMGASGGRHAEHKTAVSSLDIYAAMHHNYPSQYKVGRELLRSGDARQVDVGRRMLDCAARALPVYGEMYGEDVLAARG</sequence>
<dbReference type="OrthoDB" id="6027631at2"/>
<accession>A0A6I3XL30</accession>
<dbReference type="AlphaFoldDB" id="A0A6I3XL30"/>
<evidence type="ECO:0000313" key="1">
    <source>
        <dbReference type="EMBL" id="MUI14351.1"/>
    </source>
</evidence>
<protein>
    <submittedName>
        <fullName evidence="1">Uncharacterized protein</fullName>
    </submittedName>
</protein>
<dbReference type="Proteomes" id="UP000431684">
    <property type="component" value="Unassembled WGS sequence"/>
</dbReference>
<reference evidence="1 2" key="1">
    <citation type="submission" date="2019-11" db="EMBL/GenBank/DDBJ databases">
        <title>Draft Genome Sequences of Six Type Strains of the Genus Massilia.</title>
        <authorList>
            <person name="Miess H."/>
            <person name="Frediansyah A."/>
            <person name="Goeker M."/>
            <person name="Gross H."/>
        </authorList>
    </citation>
    <scope>NUCLEOTIDE SEQUENCE [LARGE SCALE GENOMIC DNA]</scope>
    <source>
        <strain evidence="1 2">DSM 17513</strain>
    </source>
</reference>
<comment type="caution">
    <text evidence="1">The sequence shown here is derived from an EMBL/GenBank/DDBJ whole genome shotgun (WGS) entry which is preliminary data.</text>
</comment>
<proteinExistence type="predicted"/>
<keyword evidence="2" id="KW-1185">Reference proteome</keyword>
<name>A0A6I3XL30_9BURK</name>
<dbReference type="RefSeq" id="WP_155710055.1">
    <property type="nucleotide sequence ID" value="NZ_BMWU01000086.1"/>
</dbReference>
<gene>
    <name evidence="1" type="ORF">GJV26_18060</name>
</gene>